<reference evidence="2" key="1">
    <citation type="submission" date="2021-02" db="EMBL/GenBank/DDBJ databases">
        <authorList>
            <person name="Nowell W R."/>
        </authorList>
    </citation>
    <scope>NUCLEOTIDE SEQUENCE</scope>
</reference>
<comment type="caution">
    <text evidence="2">The sequence shown here is derived from an EMBL/GenBank/DDBJ whole genome shotgun (WGS) entry which is preliminary data.</text>
</comment>
<dbReference type="EMBL" id="CAJOAY010033277">
    <property type="protein sequence ID" value="CAF4437561.1"/>
    <property type="molecule type" value="Genomic_DNA"/>
</dbReference>
<feature type="region of interest" description="Disordered" evidence="1">
    <location>
        <begin position="13"/>
        <end position="95"/>
    </location>
</feature>
<evidence type="ECO:0000256" key="1">
    <source>
        <dbReference type="SAM" id="MobiDB-lite"/>
    </source>
</evidence>
<gene>
    <name evidence="2" type="ORF">OKA104_LOCUS53433</name>
</gene>
<accession>A0A820RGQ5</accession>
<name>A0A820RGQ5_9BILA</name>
<feature type="non-terminal residue" evidence="2">
    <location>
        <position position="1"/>
    </location>
</feature>
<feature type="compositionally biased region" description="Polar residues" evidence="1">
    <location>
        <begin position="52"/>
        <end position="76"/>
    </location>
</feature>
<proteinExistence type="predicted"/>
<sequence length="95" mass="10052">SLKYDTELQQAVLKTSHGRRAAPSSQAGQKGGFFSKMKNVFNRPKNADVPVSASNSTTGRLGTASRAAQQQQQNTAVGAPLGSTARRPVTAQKRP</sequence>
<dbReference type="Proteomes" id="UP000663881">
    <property type="component" value="Unassembled WGS sequence"/>
</dbReference>
<evidence type="ECO:0000313" key="2">
    <source>
        <dbReference type="EMBL" id="CAF4437561.1"/>
    </source>
</evidence>
<feature type="non-terminal residue" evidence="2">
    <location>
        <position position="95"/>
    </location>
</feature>
<dbReference type="AlphaFoldDB" id="A0A820RGQ5"/>
<organism evidence="2 3">
    <name type="scientific">Adineta steineri</name>
    <dbReference type="NCBI Taxonomy" id="433720"/>
    <lineage>
        <taxon>Eukaryota</taxon>
        <taxon>Metazoa</taxon>
        <taxon>Spiralia</taxon>
        <taxon>Gnathifera</taxon>
        <taxon>Rotifera</taxon>
        <taxon>Eurotatoria</taxon>
        <taxon>Bdelloidea</taxon>
        <taxon>Adinetida</taxon>
        <taxon>Adinetidae</taxon>
        <taxon>Adineta</taxon>
    </lineage>
</organism>
<evidence type="ECO:0000313" key="3">
    <source>
        <dbReference type="Proteomes" id="UP000663881"/>
    </source>
</evidence>
<protein>
    <submittedName>
        <fullName evidence="2">Uncharacterized protein</fullName>
    </submittedName>
</protein>